<feature type="region of interest" description="Disordered" evidence="1">
    <location>
        <begin position="1"/>
        <end position="79"/>
    </location>
</feature>
<evidence type="ECO:0000313" key="3">
    <source>
        <dbReference type="Proteomes" id="UP000077069"/>
    </source>
</evidence>
<keyword evidence="3" id="KW-1185">Reference proteome</keyword>
<evidence type="ECO:0000313" key="2">
    <source>
        <dbReference type="EMBL" id="OAG04710.1"/>
    </source>
</evidence>
<organism evidence="2 3">
    <name type="scientific">Paraphaeosphaeria sporulosa</name>
    <dbReference type="NCBI Taxonomy" id="1460663"/>
    <lineage>
        <taxon>Eukaryota</taxon>
        <taxon>Fungi</taxon>
        <taxon>Dikarya</taxon>
        <taxon>Ascomycota</taxon>
        <taxon>Pezizomycotina</taxon>
        <taxon>Dothideomycetes</taxon>
        <taxon>Pleosporomycetidae</taxon>
        <taxon>Pleosporales</taxon>
        <taxon>Massarineae</taxon>
        <taxon>Didymosphaeriaceae</taxon>
        <taxon>Paraphaeosphaeria</taxon>
    </lineage>
</organism>
<dbReference type="EMBL" id="KV441553">
    <property type="protein sequence ID" value="OAG04710.1"/>
    <property type="molecule type" value="Genomic_DNA"/>
</dbReference>
<evidence type="ECO:0000256" key="1">
    <source>
        <dbReference type="SAM" id="MobiDB-lite"/>
    </source>
</evidence>
<accession>A0A177CDD1</accession>
<reference evidence="2 3" key="1">
    <citation type="submission" date="2016-05" db="EMBL/GenBank/DDBJ databases">
        <title>Comparative analysis of secretome profiles of manganese(II)-oxidizing ascomycete fungi.</title>
        <authorList>
            <consortium name="DOE Joint Genome Institute"/>
            <person name="Zeiner C.A."/>
            <person name="Purvine S.O."/>
            <person name="Zink E.M."/>
            <person name="Wu S."/>
            <person name="Pasa-Tolic L."/>
            <person name="Chaput D.L."/>
            <person name="Haridas S."/>
            <person name="Grigoriev I.V."/>
            <person name="Santelli C.M."/>
            <person name="Hansel C.M."/>
        </authorList>
    </citation>
    <scope>NUCLEOTIDE SEQUENCE [LARGE SCALE GENOMIC DNA]</scope>
    <source>
        <strain evidence="2 3">AP3s5-JAC2a</strain>
    </source>
</reference>
<dbReference type="AlphaFoldDB" id="A0A177CDD1"/>
<proteinExistence type="predicted"/>
<name>A0A177CDD1_9PLEO</name>
<sequence>MPPPVTRSSPSGPSRGGSRRRGTTRSGSAAPGSPHLSVPGSSRSTPASNTSTTTRSGQIVVPSLKARESQNARFADATESPMVIPPNEILVYAATTTGEDIPRTYAEAMSDTNALLWRPPIAHEIRAHETNRTYDIVNIEDLPLSIRLVGT</sequence>
<gene>
    <name evidence="2" type="ORF">CC84DRAFT_800995</name>
</gene>
<dbReference type="Proteomes" id="UP000077069">
    <property type="component" value="Unassembled WGS sequence"/>
</dbReference>
<dbReference type="OrthoDB" id="422839at2759"/>
<dbReference type="GeneID" id="28770956"/>
<feature type="compositionally biased region" description="Polar residues" evidence="1">
    <location>
        <begin position="39"/>
        <end position="57"/>
    </location>
</feature>
<dbReference type="InParanoid" id="A0A177CDD1"/>
<protein>
    <submittedName>
        <fullName evidence="2">Uncharacterized protein</fullName>
    </submittedName>
</protein>
<dbReference type="RefSeq" id="XP_018035075.1">
    <property type="nucleotide sequence ID" value="XM_018187470.1"/>
</dbReference>
<feature type="compositionally biased region" description="Low complexity" evidence="1">
    <location>
        <begin position="1"/>
        <end position="13"/>
    </location>
</feature>